<organism evidence="2 3">
    <name type="scientific">Pseudoduganella rivuli</name>
    <dbReference type="NCBI Taxonomy" id="2666085"/>
    <lineage>
        <taxon>Bacteria</taxon>
        <taxon>Pseudomonadati</taxon>
        <taxon>Pseudomonadota</taxon>
        <taxon>Betaproteobacteria</taxon>
        <taxon>Burkholderiales</taxon>
        <taxon>Oxalobacteraceae</taxon>
        <taxon>Telluria group</taxon>
        <taxon>Pseudoduganella</taxon>
    </lineage>
</organism>
<feature type="chain" id="PRO_5031156024" evidence="1">
    <location>
        <begin position="23"/>
        <end position="119"/>
    </location>
</feature>
<protein>
    <submittedName>
        <fullName evidence="2">Uncharacterized protein</fullName>
    </submittedName>
</protein>
<feature type="signal peptide" evidence="1">
    <location>
        <begin position="1"/>
        <end position="22"/>
    </location>
</feature>
<evidence type="ECO:0000313" key="3">
    <source>
        <dbReference type="Proteomes" id="UP000446768"/>
    </source>
</evidence>
<name>A0A7X2IQZ1_9BURK</name>
<dbReference type="AlphaFoldDB" id="A0A7X2IQZ1"/>
<dbReference type="EMBL" id="WKJJ01000014">
    <property type="protein sequence ID" value="MRV74374.1"/>
    <property type="molecule type" value="Genomic_DNA"/>
</dbReference>
<dbReference type="RefSeq" id="WP_154377884.1">
    <property type="nucleotide sequence ID" value="NZ_WKJJ01000014.1"/>
</dbReference>
<keyword evidence="3" id="KW-1185">Reference proteome</keyword>
<sequence length="119" mass="12512">MKRHPAVAALLAGALLCLPALAAVSTLKFRIAVEPDEMASITCMEATGGACTLATGAQQDLHPAMHRIATGGTIELKNPGGRLHYCVTVKDQVEWPSCLSGSDTGLLNATRTVNKVLWD</sequence>
<evidence type="ECO:0000256" key="1">
    <source>
        <dbReference type="SAM" id="SignalP"/>
    </source>
</evidence>
<reference evidence="2 3" key="1">
    <citation type="submission" date="2019-11" db="EMBL/GenBank/DDBJ databases">
        <title>Novel species isolated from a subtropical stream in China.</title>
        <authorList>
            <person name="Lu H."/>
        </authorList>
    </citation>
    <scope>NUCLEOTIDE SEQUENCE [LARGE SCALE GENOMIC DNA]</scope>
    <source>
        <strain evidence="2 3">FT92W</strain>
    </source>
</reference>
<comment type="caution">
    <text evidence="2">The sequence shown here is derived from an EMBL/GenBank/DDBJ whole genome shotgun (WGS) entry which is preliminary data.</text>
</comment>
<keyword evidence="1" id="KW-0732">Signal</keyword>
<accession>A0A7X2IQZ1</accession>
<proteinExistence type="predicted"/>
<evidence type="ECO:0000313" key="2">
    <source>
        <dbReference type="EMBL" id="MRV74374.1"/>
    </source>
</evidence>
<dbReference type="Proteomes" id="UP000446768">
    <property type="component" value="Unassembled WGS sequence"/>
</dbReference>
<gene>
    <name evidence="2" type="ORF">GJ700_21945</name>
</gene>